<organism evidence="2 3">
    <name type="scientific">Pseudocohnilembus persalinus</name>
    <name type="common">Ciliate</name>
    <dbReference type="NCBI Taxonomy" id="266149"/>
    <lineage>
        <taxon>Eukaryota</taxon>
        <taxon>Sar</taxon>
        <taxon>Alveolata</taxon>
        <taxon>Ciliophora</taxon>
        <taxon>Intramacronucleata</taxon>
        <taxon>Oligohymenophorea</taxon>
        <taxon>Scuticociliatia</taxon>
        <taxon>Philasterida</taxon>
        <taxon>Pseudocohnilembidae</taxon>
        <taxon>Pseudocohnilembus</taxon>
    </lineage>
</organism>
<feature type="region of interest" description="Disordered" evidence="1">
    <location>
        <begin position="677"/>
        <end position="698"/>
    </location>
</feature>
<dbReference type="EMBL" id="LDAU01000091">
    <property type="protein sequence ID" value="KRX06798.1"/>
    <property type="molecule type" value="Genomic_DNA"/>
</dbReference>
<dbReference type="AlphaFoldDB" id="A0A0V0QX46"/>
<protein>
    <submittedName>
        <fullName evidence="2">Uncharacterized protein</fullName>
    </submittedName>
</protein>
<sequence>MLECENDFQNNKGYKQQLSQNILKNRQQMLYSSSNQGNIKMMDKIRKHSQQFQDEEIPGLGNQQRLKQMESYMKNQIKLNVYNQQNNVQRDNLVEDAQNKIQENLSQQNLKNQNIQNLSVQDFVINGQKTQFNQKQTGEKFRRIKSRKISQVQNDQNIAILDQKKVNVSRLIKNENYLYSQIKENSNNSQLMNDNNSLVVKQNFSQDKEKSQIQNIQDQIRDTNFFKQQEADQRNGVNIEQNKNNNNENENENDTLQLQDQNQKQGLANKFVKNVIGNFKRYPFQQQKQNRSRLYSAEQQKDNFDNTQQMEDILQRQQFLDKQQNFSNYLKQQDKLKAISNRSQSYCKSLNQSQNFSQSIKKYSKISQINKQIQGLDISPWAENEEAEDFQTCVNQAKKKQIDAKNQKYVYNKMKSFSQFSEKSIIKNSENKNQPQSEQKLNEISKYYYGKIQGFTKEQDEQENQIQASSKTNQQNKLISQGKNQIHTYNLSQNYLANQSQDYDIAKKLIKEEFQNINKTQNNIYKKHNFSGIQQSNNPNNSDSQNLNIIIKNVQINKNIKDIQQTNFEAKLNDQNNQQTELNEFYDITKYVKDLVKNQVKKSKQDKINVIKKISKKDQQQIENQNFQLINNSTNLRKQSNCQIIKQNSNQQDGLIINDKENLYKLLQKQKQNLLQQNQESEYQNQQQQQQDEKKDQNEQCDYFQNLKNKIIYQNASKSQNFRIKNRYRSKTQNLTVSNLNKLQQIKQGNKNNDFDLQQSFQNTKQKFASKKSLKKVSHINKYNKDQSHIKDISNQHDNV</sequence>
<comment type="caution">
    <text evidence="2">The sequence shown here is derived from an EMBL/GenBank/DDBJ whole genome shotgun (WGS) entry which is preliminary data.</text>
</comment>
<evidence type="ECO:0000313" key="3">
    <source>
        <dbReference type="Proteomes" id="UP000054937"/>
    </source>
</evidence>
<dbReference type="Proteomes" id="UP000054937">
    <property type="component" value="Unassembled WGS sequence"/>
</dbReference>
<feature type="compositionally biased region" description="Low complexity" evidence="1">
    <location>
        <begin position="677"/>
        <end position="690"/>
    </location>
</feature>
<evidence type="ECO:0000313" key="2">
    <source>
        <dbReference type="EMBL" id="KRX06798.1"/>
    </source>
</evidence>
<keyword evidence="3" id="KW-1185">Reference proteome</keyword>
<name>A0A0V0QX46_PSEPJ</name>
<dbReference type="InParanoid" id="A0A0V0QX46"/>
<accession>A0A0V0QX46</accession>
<proteinExistence type="predicted"/>
<dbReference type="OMA" id="CENDFQN"/>
<gene>
    <name evidence="2" type="ORF">PPERSA_11443</name>
</gene>
<feature type="compositionally biased region" description="Low complexity" evidence="1">
    <location>
        <begin position="235"/>
        <end position="248"/>
    </location>
</feature>
<reference evidence="2 3" key="1">
    <citation type="journal article" date="2015" name="Sci. Rep.">
        <title>Genome of the facultative scuticociliatosis pathogen Pseudocohnilembus persalinus provides insight into its virulence through horizontal gene transfer.</title>
        <authorList>
            <person name="Xiong J."/>
            <person name="Wang G."/>
            <person name="Cheng J."/>
            <person name="Tian M."/>
            <person name="Pan X."/>
            <person name="Warren A."/>
            <person name="Jiang C."/>
            <person name="Yuan D."/>
            <person name="Miao W."/>
        </authorList>
    </citation>
    <scope>NUCLEOTIDE SEQUENCE [LARGE SCALE GENOMIC DNA]</scope>
    <source>
        <strain evidence="2">36N120E</strain>
    </source>
</reference>
<feature type="region of interest" description="Disordered" evidence="1">
    <location>
        <begin position="232"/>
        <end position="252"/>
    </location>
</feature>
<evidence type="ECO:0000256" key="1">
    <source>
        <dbReference type="SAM" id="MobiDB-lite"/>
    </source>
</evidence>